<sequence>MGDTQPRQTITILSASNPRLQALRDTIPFPFHVILRSMPHLLALLHAYVVFALEFNIVLPNTENCQSFVLVSVSLMWLSVSLISTLTVPTIATATATRPT</sequence>
<keyword evidence="1" id="KW-1133">Transmembrane helix</keyword>
<organism evidence="2 3">
    <name type="scientific">Clohesyomyces aquaticus</name>
    <dbReference type="NCBI Taxonomy" id="1231657"/>
    <lineage>
        <taxon>Eukaryota</taxon>
        <taxon>Fungi</taxon>
        <taxon>Dikarya</taxon>
        <taxon>Ascomycota</taxon>
        <taxon>Pezizomycotina</taxon>
        <taxon>Dothideomycetes</taxon>
        <taxon>Pleosporomycetidae</taxon>
        <taxon>Pleosporales</taxon>
        <taxon>Lindgomycetaceae</taxon>
        <taxon>Clohesyomyces</taxon>
    </lineage>
</organism>
<dbReference type="EMBL" id="MCFA01000039">
    <property type="protein sequence ID" value="ORY13727.1"/>
    <property type="molecule type" value="Genomic_DNA"/>
</dbReference>
<name>A0A1Y1ZUJ6_9PLEO</name>
<evidence type="ECO:0000313" key="2">
    <source>
        <dbReference type="EMBL" id="ORY13727.1"/>
    </source>
</evidence>
<evidence type="ECO:0000313" key="3">
    <source>
        <dbReference type="Proteomes" id="UP000193144"/>
    </source>
</evidence>
<keyword evidence="1" id="KW-0812">Transmembrane</keyword>
<protein>
    <submittedName>
        <fullName evidence="2">Uncharacterized protein</fullName>
    </submittedName>
</protein>
<reference evidence="2 3" key="1">
    <citation type="submission" date="2016-07" db="EMBL/GenBank/DDBJ databases">
        <title>Pervasive Adenine N6-methylation of Active Genes in Fungi.</title>
        <authorList>
            <consortium name="DOE Joint Genome Institute"/>
            <person name="Mondo S.J."/>
            <person name="Dannebaum R.O."/>
            <person name="Kuo R.C."/>
            <person name="Labutti K."/>
            <person name="Haridas S."/>
            <person name="Kuo A."/>
            <person name="Salamov A."/>
            <person name="Ahrendt S.R."/>
            <person name="Lipzen A."/>
            <person name="Sullivan W."/>
            <person name="Andreopoulos W.B."/>
            <person name="Clum A."/>
            <person name="Lindquist E."/>
            <person name="Daum C."/>
            <person name="Ramamoorthy G.K."/>
            <person name="Gryganskyi A."/>
            <person name="Culley D."/>
            <person name="Magnuson J.K."/>
            <person name="James T.Y."/>
            <person name="O'Malley M.A."/>
            <person name="Stajich J.E."/>
            <person name="Spatafora J.W."/>
            <person name="Visel A."/>
            <person name="Grigoriev I.V."/>
        </authorList>
    </citation>
    <scope>NUCLEOTIDE SEQUENCE [LARGE SCALE GENOMIC DNA]</scope>
    <source>
        <strain evidence="2 3">CBS 115471</strain>
    </source>
</reference>
<proteinExistence type="predicted"/>
<evidence type="ECO:0000256" key="1">
    <source>
        <dbReference type="SAM" id="Phobius"/>
    </source>
</evidence>
<accession>A0A1Y1ZUJ6</accession>
<comment type="caution">
    <text evidence="2">The sequence shown here is derived from an EMBL/GenBank/DDBJ whole genome shotgun (WGS) entry which is preliminary data.</text>
</comment>
<dbReference type="AlphaFoldDB" id="A0A1Y1ZUJ6"/>
<keyword evidence="1" id="KW-0472">Membrane</keyword>
<gene>
    <name evidence="2" type="ORF">BCR34DRAFT_561592</name>
</gene>
<feature type="transmembrane region" description="Helical" evidence="1">
    <location>
        <begin position="38"/>
        <end position="59"/>
    </location>
</feature>
<feature type="transmembrane region" description="Helical" evidence="1">
    <location>
        <begin position="68"/>
        <end position="92"/>
    </location>
</feature>
<dbReference type="Proteomes" id="UP000193144">
    <property type="component" value="Unassembled WGS sequence"/>
</dbReference>
<keyword evidence="3" id="KW-1185">Reference proteome</keyword>